<accession>A0A315ZUS6</accession>
<dbReference type="EMBL" id="UHJJ01000008">
    <property type="protein sequence ID" value="SUQ14950.1"/>
    <property type="molecule type" value="Genomic_DNA"/>
</dbReference>
<reference evidence="2" key="1">
    <citation type="submission" date="2017-07" db="EMBL/GenBank/DDBJ databases">
        <authorList>
            <person name="Varghese N."/>
            <person name="Submissions S."/>
        </authorList>
    </citation>
    <scope>NUCLEOTIDE SEQUENCE [LARGE SCALE GENOMIC DNA]</scope>
    <source>
        <strain evidence="2">NLAE-zl-C134</strain>
    </source>
</reference>
<sequence length="82" mass="8466">MAIAGTILFAPTVIEIGVTVQICTTGSPALSTSFTIVAPQRVQVPHVEVRITASTPSFFSFAAISAAKAFAEATDVPFPTVV</sequence>
<dbReference type="AlphaFoldDB" id="A0A315ZUS6"/>
<name>A0A315ZUS6_9FIRM</name>
<gene>
    <name evidence="1" type="ORF">SAMN05216529_108176</name>
</gene>
<evidence type="ECO:0000313" key="2">
    <source>
        <dbReference type="Proteomes" id="UP000254051"/>
    </source>
</evidence>
<organism evidence="1 2">
    <name type="scientific">Faecalicatena contorta</name>
    <dbReference type="NCBI Taxonomy" id="39482"/>
    <lineage>
        <taxon>Bacteria</taxon>
        <taxon>Bacillati</taxon>
        <taxon>Bacillota</taxon>
        <taxon>Clostridia</taxon>
        <taxon>Lachnospirales</taxon>
        <taxon>Lachnospiraceae</taxon>
        <taxon>Faecalicatena</taxon>
    </lineage>
</organism>
<dbReference type="Proteomes" id="UP000254051">
    <property type="component" value="Unassembled WGS sequence"/>
</dbReference>
<keyword evidence="2" id="KW-1185">Reference proteome</keyword>
<protein>
    <submittedName>
        <fullName evidence="1">Uncharacterized protein</fullName>
    </submittedName>
</protein>
<proteinExistence type="predicted"/>
<evidence type="ECO:0000313" key="1">
    <source>
        <dbReference type="EMBL" id="SUQ14950.1"/>
    </source>
</evidence>